<dbReference type="InterPro" id="IPR000008">
    <property type="entry name" value="C2_dom"/>
</dbReference>
<evidence type="ECO:0000313" key="6">
    <source>
        <dbReference type="Proteomes" id="UP000054270"/>
    </source>
</evidence>
<dbReference type="Pfam" id="PF00168">
    <property type="entry name" value="C2"/>
    <property type="match status" value="1"/>
</dbReference>
<dbReference type="SUPFAM" id="SSF48350">
    <property type="entry name" value="GTPase activation domain, GAP"/>
    <property type="match status" value="1"/>
</dbReference>
<evidence type="ECO:0000259" key="3">
    <source>
        <dbReference type="PROSITE" id="PS50004"/>
    </source>
</evidence>
<dbReference type="SMART" id="SM00323">
    <property type="entry name" value="RasGAP"/>
    <property type="match status" value="1"/>
</dbReference>
<dbReference type="InterPro" id="IPR035892">
    <property type="entry name" value="C2_domain_sf"/>
</dbReference>
<sequence>MSNSWDQYPSTSSEIPREFLVSVELYVSNAAGASLRKPLPDRKKPDKRGPTPYEDAKFKEKSAATGLALQKSLNAAGHWRSATCRLLEEGDRCLLNVYVDESILYQTVYIHLLNQTDIRQTDTSLFYRKDCLGIFCIAGQRWTSSTVAEPIYLQFANADTCSTWQALLKSYAIPEIYGRWFFPTDGGSYRMWRQVEMTIIQGRNLGLTRHDTGTTSDPNPENEGADVDISCEVHLNDILSSRTTVKRGLGSPDWHENFTYPSLPPFETLDIVVWKEKRLTKPSCVGTTRISLVNFRRGDVVEGWFPVLQAGTQYGELRLKIRVDEEIILPYSSYAKLLQTCNSRSFLDWMADLESRLKLKTISSQLISIAVATNVAIEQIQQYATREVDKSTSSPHTLFRGNTTLTKTIELCMTWYGKAFLEASIGNVLRRLCAEKVAIEVDPMRSGKGSKSVERNVELLIYWCQEFWNQIHSVRGECPNEMRILFRTIRKLVEQRYRPDPTSTDTNQNYAPWQSVSAFCFLRFIVPAILHPHLFGLCPGLPSLPVQRSLTLIAKVIQSLANLNAGAQKESFMRGVQDFLRDSLPAMIDYIVVVSTPANEMMAPTNTAEEMNRHDRLQIVNALRQRKKTMTTLDREAILNLPHLVDVPRHLAIITSAVIRSSRELSARPRTGDDTDLAVDEFCSKCFEVEEEAIFRVSQLATKLASENGRRASIQGAIVTGSTVSEPLDRQMPRSPIPEVTGTVISTSPRPTRRRKSLRPSTAPSPTESNRSYQQMFAGNENASSSQRIFTLAKDERRPWDDQTIPHHKSPSIDSFPHRVIRDASTPGRLSSSAEIPLIDSGDDHAKRKKGLLRGILRR</sequence>
<dbReference type="PROSITE" id="PS50004">
    <property type="entry name" value="C2"/>
    <property type="match status" value="1"/>
</dbReference>
<protein>
    <submittedName>
        <fullName evidence="5">Uncharacterized protein</fullName>
    </submittedName>
</protein>
<evidence type="ECO:0000259" key="4">
    <source>
        <dbReference type="PROSITE" id="PS50018"/>
    </source>
</evidence>
<dbReference type="STRING" id="945553.A0A0D2PER2"/>
<dbReference type="OrthoDB" id="775356at2759"/>
<dbReference type="CDD" id="cd05137">
    <property type="entry name" value="RasGAP_CLA2_BUD2"/>
    <property type="match status" value="1"/>
</dbReference>
<dbReference type="PROSITE" id="PS50018">
    <property type="entry name" value="RAS_GTPASE_ACTIV_2"/>
    <property type="match status" value="1"/>
</dbReference>
<dbReference type="EMBL" id="KN817519">
    <property type="protein sequence ID" value="KJA29239.1"/>
    <property type="molecule type" value="Genomic_DNA"/>
</dbReference>
<accession>A0A0D2PER2</accession>
<evidence type="ECO:0000256" key="1">
    <source>
        <dbReference type="ARBA" id="ARBA00022468"/>
    </source>
</evidence>
<dbReference type="PANTHER" id="PTHR10194">
    <property type="entry name" value="RAS GTPASE-ACTIVATING PROTEINS"/>
    <property type="match status" value="1"/>
</dbReference>
<feature type="compositionally biased region" description="Basic and acidic residues" evidence="2">
    <location>
        <begin position="38"/>
        <end position="55"/>
    </location>
</feature>
<dbReference type="InterPro" id="IPR039360">
    <property type="entry name" value="Ras_GTPase"/>
</dbReference>
<dbReference type="Pfam" id="PF00616">
    <property type="entry name" value="RasGAP"/>
    <property type="match status" value="1"/>
</dbReference>
<keyword evidence="1" id="KW-0343">GTPase activation</keyword>
<dbReference type="PANTHER" id="PTHR10194:SF60">
    <property type="entry name" value="RAS GTPASE-ACTIVATING PROTEIN RASKOL"/>
    <property type="match status" value="1"/>
</dbReference>
<dbReference type="GO" id="GO:0005096">
    <property type="term" value="F:GTPase activator activity"/>
    <property type="evidence" value="ECO:0007669"/>
    <property type="project" value="UniProtKB-KW"/>
</dbReference>
<keyword evidence="6" id="KW-1185">Reference proteome</keyword>
<dbReference type="Gene3D" id="2.60.40.150">
    <property type="entry name" value="C2 domain"/>
    <property type="match status" value="1"/>
</dbReference>
<dbReference type="InterPro" id="IPR008936">
    <property type="entry name" value="Rho_GTPase_activation_prot"/>
</dbReference>
<proteinExistence type="predicted"/>
<evidence type="ECO:0000313" key="5">
    <source>
        <dbReference type="EMBL" id="KJA29239.1"/>
    </source>
</evidence>
<feature type="region of interest" description="Disordered" evidence="2">
    <location>
        <begin position="825"/>
        <end position="845"/>
    </location>
</feature>
<gene>
    <name evidence="5" type="ORF">HYPSUDRAFT_32635</name>
</gene>
<feature type="region of interest" description="Disordered" evidence="2">
    <location>
        <begin position="723"/>
        <end position="771"/>
    </location>
</feature>
<feature type="region of interest" description="Disordered" evidence="2">
    <location>
        <begin position="35"/>
        <end position="55"/>
    </location>
</feature>
<dbReference type="OMA" id="YAMPEVY"/>
<reference evidence="6" key="1">
    <citation type="submission" date="2014-04" db="EMBL/GenBank/DDBJ databases">
        <title>Evolutionary Origins and Diversification of the Mycorrhizal Mutualists.</title>
        <authorList>
            <consortium name="DOE Joint Genome Institute"/>
            <consortium name="Mycorrhizal Genomics Consortium"/>
            <person name="Kohler A."/>
            <person name="Kuo A."/>
            <person name="Nagy L.G."/>
            <person name="Floudas D."/>
            <person name="Copeland A."/>
            <person name="Barry K.W."/>
            <person name="Cichocki N."/>
            <person name="Veneault-Fourrey C."/>
            <person name="LaButti K."/>
            <person name="Lindquist E.A."/>
            <person name="Lipzen A."/>
            <person name="Lundell T."/>
            <person name="Morin E."/>
            <person name="Murat C."/>
            <person name="Riley R."/>
            <person name="Ohm R."/>
            <person name="Sun H."/>
            <person name="Tunlid A."/>
            <person name="Henrissat B."/>
            <person name="Grigoriev I.V."/>
            <person name="Hibbett D.S."/>
            <person name="Martin F."/>
        </authorList>
    </citation>
    <scope>NUCLEOTIDE SEQUENCE [LARGE SCALE GENOMIC DNA]</scope>
    <source>
        <strain evidence="6">FD-334 SS-4</strain>
    </source>
</reference>
<dbReference type="AlphaFoldDB" id="A0A0D2PER2"/>
<dbReference type="InterPro" id="IPR001936">
    <property type="entry name" value="RasGAP_dom"/>
</dbReference>
<dbReference type="SMART" id="SM00239">
    <property type="entry name" value="C2"/>
    <property type="match status" value="1"/>
</dbReference>
<name>A0A0D2PER2_HYPSF</name>
<evidence type="ECO:0000256" key="2">
    <source>
        <dbReference type="SAM" id="MobiDB-lite"/>
    </source>
</evidence>
<dbReference type="Gene3D" id="1.10.506.10">
    <property type="entry name" value="GTPase Activation - p120gap, domain 1"/>
    <property type="match status" value="1"/>
</dbReference>
<feature type="domain" description="Ras-GAP" evidence="4">
    <location>
        <begin position="358"/>
        <end position="562"/>
    </location>
</feature>
<dbReference type="SUPFAM" id="SSF49562">
    <property type="entry name" value="C2 domain (Calcium/lipid-binding domain, CaLB)"/>
    <property type="match status" value="1"/>
</dbReference>
<feature type="domain" description="C2" evidence="3">
    <location>
        <begin position="176"/>
        <end position="305"/>
    </location>
</feature>
<dbReference type="Proteomes" id="UP000054270">
    <property type="component" value="Unassembled WGS sequence"/>
</dbReference>
<organism evidence="5 6">
    <name type="scientific">Hypholoma sublateritium (strain FD-334 SS-4)</name>
    <dbReference type="NCBI Taxonomy" id="945553"/>
    <lineage>
        <taxon>Eukaryota</taxon>
        <taxon>Fungi</taxon>
        <taxon>Dikarya</taxon>
        <taxon>Basidiomycota</taxon>
        <taxon>Agaricomycotina</taxon>
        <taxon>Agaricomycetes</taxon>
        <taxon>Agaricomycetidae</taxon>
        <taxon>Agaricales</taxon>
        <taxon>Agaricineae</taxon>
        <taxon>Strophariaceae</taxon>
        <taxon>Hypholoma</taxon>
    </lineage>
</organism>